<dbReference type="Proteomes" id="UP001156441">
    <property type="component" value="Unassembled WGS sequence"/>
</dbReference>
<dbReference type="Gene3D" id="1.10.10.10">
    <property type="entry name" value="Winged helix-like DNA-binding domain superfamily/Winged helix DNA-binding domain"/>
    <property type="match status" value="1"/>
</dbReference>
<organism evidence="4 5">
    <name type="scientific">Actinophytocola gossypii</name>
    <dbReference type="NCBI Taxonomy" id="2812003"/>
    <lineage>
        <taxon>Bacteria</taxon>
        <taxon>Bacillati</taxon>
        <taxon>Actinomycetota</taxon>
        <taxon>Actinomycetes</taxon>
        <taxon>Pseudonocardiales</taxon>
        <taxon>Pseudonocardiaceae</taxon>
    </lineage>
</organism>
<evidence type="ECO:0000256" key="1">
    <source>
        <dbReference type="PROSITE-ProRule" id="PRU00339"/>
    </source>
</evidence>
<dbReference type="SUPFAM" id="SSF48452">
    <property type="entry name" value="TPR-like"/>
    <property type="match status" value="3"/>
</dbReference>
<keyword evidence="1" id="KW-0802">TPR repeat</keyword>
<feature type="region of interest" description="Disordered" evidence="2">
    <location>
        <begin position="936"/>
        <end position="971"/>
    </location>
</feature>
<dbReference type="InterPro" id="IPR036388">
    <property type="entry name" value="WH-like_DNA-bd_sf"/>
</dbReference>
<dbReference type="SMART" id="SM00028">
    <property type="entry name" value="TPR"/>
    <property type="match status" value="4"/>
</dbReference>
<dbReference type="InterPro" id="IPR011990">
    <property type="entry name" value="TPR-like_helical_dom_sf"/>
</dbReference>
<dbReference type="PROSITE" id="PS50005">
    <property type="entry name" value="TPR"/>
    <property type="match status" value="1"/>
</dbReference>
<dbReference type="InterPro" id="IPR019734">
    <property type="entry name" value="TPR_rpt"/>
</dbReference>
<dbReference type="Pfam" id="PF00931">
    <property type="entry name" value="NB-ARC"/>
    <property type="match status" value="1"/>
</dbReference>
<reference evidence="4 5" key="1">
    <citation type="submission" date="2021-02" db="EMBL/GenBank/DDBJ databases">
        <title>Actinophytocola xerophila sp. nov., isolated from soil of cotton cropping field.</title>
        <authorList>
            <person name="Huang R."/>
            <person name="Chen X."/>
            <person name="Ge X."/>
            <person name="Liu W."/>
        </authorList>
    </citation>
    <scope>NUCLEOTIDE SEQUENCE [LARGE SCALE GENOMIC DNA]</scope>
    <source>
        <strain evidence="4 5">S1-96</strain>
    </source>
</reference>
<comment type="caution">
    <text evidence="4">The sequence shown here is derived from an EMBL/GenBank/DDBJ whole genome shotgun (WGS) entry which is preliminary data.</text>
</comment>
<dbReference type="PRINTS" id="PR00364">
    <property type="entry name" value="DISEASERSIST"/>
</dbReference>
<dbReference type="SMART" id="SM01043">
    <property type="entry name" value="BTAD"/>
    <property type="match status" value="1"/>
</dbReference>
<dbReference type="EMBL" id="JAFFZE010000022">
    <property type="protein sequence ID" value="MCT2586932.1"/>
    <property type="molecule type" value="Genomic_DNA"/>
</dbReference>
<gene>
    <name evidence="4" type="ORF">JT362_27800</name>
</gene>
<sequence>MTVHGARATVGPTKIRSLLGILAYRCNEPVALSVLAEALWDDDGPTDRIATLQSYKSRLCRTLELHGLAEVSREHGGYRLRIDPSAVDFHRFEATVRDGHRAAGRGDHAAAADLFDAAVRLWRGPLIADLSTTWARRQQESLRIRNLLPAQCALLEAKLRLADHDFVLGALSSLLDDYPLEDQPAMLLMRALAAANRAQEVRPFFRDYCQRLQDEHGTVPGADLMATYQEVTGRGETRTHPAPAPRPPRATPHFIGREHLIGQLDALLTGPEPPTTLVALDGQPGVGKTTLVKHWAHSRQHLFPDGVLHADLGGYSTTGPVEPGTAIAGFLDMLDVPAADVPPTTEDRAALLRQRLVGRRVLVVIDNVRNSSHVRPVLAAVANCPTVITSRQRLTGNAVRDGAERFTVPELSTNEAAGLLAAHVGPRTADEPAAVAEFVALCDRLPMAVCIAGQYAASRPAVPIGDLADELRQTRRLLDIGSHGDDTTLRSTYALSYRALPAAQARLFRLIGLLPARFSVAAAGAVSAVRRPDVDDLLDGLVSAHLVEQEGAGRFRIHDLLHQFAADSADEDEPAADREASMLRLLTWYVCSARNARPFLTSDPHDVPELTGVEPVTAREFVDRDDARAWFTLERKTMVSLVQRAGEQGHHEHVWRLAACLNLVNTQGDLHEMLGVHQRGAESAAIVGQRVAEAGCLNNVGYIHQKLQDAVRAGRYFKQAYHAFHAVGETYGEAVSLHNIGTTHLELGDPADAIAWYRRALHLFSAADQEWAIANVYSRLGEAFRRLDQFDEADSHYQRAWRIHEKLGDQRRQGEVLNRLARLYLDRDQPRDAVAFGQHALDLHDRTGDRDSAAEVLCTLAEARLRLGERAEATAHASEAARTYAEMGNVSGQATALSVLTEAQAAAGEEDQARTTWAQVTELLDGIDDERASNARERLRWHSPSVPAPRSTEPAMTRSRVTRSNHLMKPE</sequence>
<dbReference type="InterPro" id="IPR005158">
    <property type="entry name" value="BTAD"/>
</dbReference>
<evidence type="ECO:0000313" key="4">
    <source>
        <dbReference type="EMBL" id="MCT2586932.1"/>
    </source>
</evidence>
<evidence type="ECO:0000259" key="3">
    <source>
        <dbReference type="SMART" id="SM01043"/>
    </source>
</evidence>
<dbReference type="PANTHER" id="PTHR47691:SF3">
    <property type="entry name" value="HTH-TYPE TRANSCRIPTIONAL REGULATOR RV0890C-RELATED"/>
    <property type="match status" value="1"/>
</dbReference>
<name>A0ABT2JGD5_9PSEU</name>
<feature type="domain" description="Bacterial transcriptional activator" evidence="3">
    <location>
        <begin position="87"/>
        <end position="232"/>
    </location>
</feature>
<keyword evidence="5" id="KW-1185">Reference proteome</keyword>
<dbReference type="InterPro" id="IPR002182">
    <property type="entry name" value="NB-ARC"/>
</dbReference>
<evidence type="ECO:0000313" key="5">
    <source>
        <dbReference type="Proteomes" id="UP001156441"/>
    </source>
</evidence>
<proteinExistence type="predicted"/>
<dbReference type="RefSeq" id="WP_260194805.1">
    <property type="nucleotide sequence ID" value="NZ_JAFFZE010000022.1"/>
</dbReference>
<accession>A0ABT2JGD5</accession>
<dbReference type="Pfam" id="PF03704">
    <property type="entry name" value="BTAD"/>
    <property type="match status" value="1"/>
</dbReference>
<evidence type="ECO:0000256" key="2">
    <source>
        <dbReference type="SAM" id="MobiDB-lite"/>
    </source>
</evidence>
<dbReference type="InterPro" id="IPR027417">
    <property type="entry name" value="P-loop_NTPase"/>
</dbReference>
<dbReference type="Pfam" id="PF13424">
    <property type="entry name" value="TPR_12"/>
    <property type="match status" value="2"/>
</dbReference>
<protein>
    <submittedName>
        <fullName evidence="4">Tetratricopeptide repeat protein</fullName>
    </submittedName>
</protein>
<feature type="repeat" description="TPR" evidence="1">
    <location>
        <begin position="774"/>
        <end position="807"/>
    </location>
</feature>
<dbReference type="SUPFAM" id="SSF52540">
    <property type="entry name" value="P-loop containing nucleoside triphosphate hydrolases"/>
    <property type="match status" value="1"/>
</dbReference>
<dbReference type="Gene3D" id="1.25.40.10">
    <property type="entry name" value="Tetratricopeptide repeat domain"/>
    <property type="match status" value="2"/>
</dbReference>
<dbReference type="PANTHER" id="PTHR47691">
    <property type="entry name" value="REGULATOR-RELATED"/>
    <property type="match status" value="1"/>
</dbReference>